<sequence length="718" mass="82538">MVHYRKIRLARDKKKDKSHAGEMAEKLTIIEGYRPALILFFIFFIFLYSPRFVGPGASLYEIARSLAFDFDIQFANERNHYPEFHQEQVPDQIAGASERGYYQTDQNLGAPLTVLPVIILTRLVELGFHLFFEFKSDTGYSILYQIPYSFVTVFLGAISIILMVAAGRRFGTPVSAMYAVIALVYSSPFLSTTFLLPGFSETIGLFWVALFFFLVVELYFDKLKRSNLLLLFTGFTLGMAICSEWLLLPIIVLSLLVSGRGKSFYKNIREMQLVLVFFFLGLLIGITPQFLFNKIIFGTFAVTSLEGNLTRVLLSIFHPRLGIIFQFPLLFFSMGGIFMLMYYDRKLFLLLSFVIIIYIIFNGFSSDFLERDFGQRSLVPLLPFLSVGLTILIDRFRNKNVISDTFILFIICMLMLWTMLQLGASVRFSGEVIDTFSSSHYHKVLFGDMFQNLGTLFSKSFFHRHLLWSGSENVLYFFEALLLFIFVLFALLFLEWEIYSRNLGRRLMGILWLGPVYALFIFCILIIGSRTARSWVEWPVSSCRGIAVPIQLKYTPWSGFEGGSSRLIVGRDQALFEKTPSPQGTDWYAEKNPVRVVQTECDDFPHYILDTVVSTNTAEFVIGPCDQRIDLTLTFDVSQKEQRDYEITVNQDGSIRCPHSANNVEISKFLDRYRLTITWPELYEIRSLMIISGNEFRAASSSSPFYFYGFSFRAVNHP</sequence>
<feature type="transmembrane region" description="Helical" evidence="1">
    <location>
        <begin position="377"/>
        <end position="393"/>
    </location>
</feature>
<feature type="transmembrane region" description="Helical" evidence="1">
    <location>
        <begin position="227"/>
        <end position="251"/>
    </location>
</feature>
<keyword evidence="3" id="KW-1185">Reference proteome</keyword>
<evidence type="ECO:0008006" key="4">
    <source>
        <dbReference type="Google" id="ProtNLM"/>
    </source>
</evidence>
<proteinExistence type="predicted"/>
<feature type="transmembrane region" description="Helical" evidence="1">
    <location>
        <begin position="323"/>
        <end position="340"/>
    </location>
</feature>
<feature type="transmembrane region" description="Helical" evidence="1">
    <location>
        <begin position="202"/>
        <end position="220"/>
    </location>
</feature>
<evidence type="ECO:0000313" key="3">
    <source>
        <dbReference type="Proteomes" id="UP001594351"/>
    </source>
</evidence>
<dbReference type="Proteomes" id="UP001594351">
    <property type="component" value="Unassembled WGS sequence"/>
</dbReference>
<accession>A0ABV6Z443</accession>
<dbReference type="EMBL" id="JBHPBY010000445">
    <property type="protein sequence ID" value="MFC1853203.1"/>
    <property type="molecule type" value="Genomic_DNA"/>
</dbReference>
<keyword evidence="1" id="KW-0472">Membrane</keyword>
<feature type="transmembrane region" description="Helical" evidence="1">
    <location>
        <begin position="347"/>
        <end position="365"/>
    </location>
</feature>
<evidence type="ECO:0000313" key="2">
    <source>
        <dbReference type="EMBL" id="MFC1853203.1"/>
    </source>
</evidence>
<organism evidence="2 3">
    <name type="scientific">candidate division CSSED10-310 bacterium</name>
    <dbReference type="NCBI Taxonomy" id="2855610"/>
    <lineage>
        <taxon>Bacteria</taxon>
        <taxon>Bacteria division CSSED10-310</taxon>
    </lineage>
</organism>
<evidence type="ECO:0000256" key="1">
    <source>
        <dbReference type="SAM" id="Phobius"/>
    </source>
</evidence>
<keyword evidence="1" id="KW-1133">Transmembrane helix</keyword>
<feature type="transmembrane region" description="Helical" evidence="1">
    <location>
        <begin position="474"/>
        <end position="494"/>
    </location>
</feature>
<feature type="transmembrane region" description="Helical" evidence="1">
    <location>
        <begin position="142"/>
        <end position="164"/>
    </location>
</feature>
<reference evidence="2 3" key="1">
    <citation type="submission" date="2024-09" db="EMBL/GenBank/DDBJ databases">
        <title>Laminarin stimulates single cell rates of sulfate reduction while oxygen inhibits transcriptomic activity in coastal marine sediment.</title>
        <authorList>
            <person name="Lindsay M."/>
            <person name="Orcutt B."/>
            <person name="Emerson D."/>
            <person name="Stepanauskas R."/>
            <person name="D'Angelo T."/>
        </authorList>
    </citation>
    <scope>NUCLEOTIDE SEQUENCE [LARGE SCALE GENOMIC DNA]</scope>
    <source>
        <strain evidence="2">SAG AM-311-K15</strain>
    </source>
</reference>
<feature type="transmembrane region" description="Helical" evidence="1">
    <location>
        <begin position="176"/>
        <end position="196"/>
    </location>
</feature>
<feature type="transmembrane region" description="Helical" evidence="1">
    <location>
        <begin position="405"/>
        <end position="424"/>
    </location>
</feature>
<keyword evidence="1" id="KW-0812">Transmembrane</keyword>
<comment type="caution">
    <text evidence="2">The sequence shown here is derived from an EMBL/GenBank/DDBJ whole genome shotgun (WGS) entry which is preliminary data.</text>
</comment>
<protein>
    <recommendedName>
        <fullName evidence="4">Glycosyltransferase RgtA/B/C/D-like domain-containing protein</fullName>
    </recommendedName>
</protein>
<gene>
    <name evidence="2" type="ORF">ACFL27_23645</name>
</gene>
<feature type="transmembrane region" description="Helical" evidence="1">
    <location>
        <begin position="32"/>
        <end position="49"/>
    </location>
</feature>
<feature type="transmembrane region" description="Helical" evidence="1">
    <location>
        <begin position="506"/>
        <end position="527"/>
    </location>
</feature>
<name>A0ABV6Z443_UNCC1</name>
<feature type="transmembrane region" description="Helical" evidence="1">
    <location>
        <begin position="271"/>
        <end position="288"/>
    </location>
</feature>